<dbReference type="EMBL" id="SMAO01000001">
    <property type="protein sequence ID" value="TCT24084.1"/>
    <property type="molecule type" value="Genomic_DNA"/>
</dbReference>
<evidence type="ECO:0000256" key="6">
    <source>
        <dbReference type="ARBA" id="ARBA00013950"/>
    </source>
</evidence>
<dbReference type="Pfam" id="PF00677">
    <property type="entry name" value="Lum_binding"/>
    <property type="match status" value="2"/>
</dbReference>
<keyword evidence="7" id="KW-0686">Riboflavin biosynthesis</keyword>
<feature type="domain" description="Lumazine-binding" evidence="12">
    <location>
        <begin position="24"/>
        <end position="120"/>
    </location>
</feature>
<comment type="caution">
    <text evidence="13">The sequence shown here is derived from an EMBL/GenBank/DDBJ whole genome shotgun (WGS) entry which is preliminary data.</text>
</comment>
<dbReference type="EC" id="2.5.1.9" evidence="5 10"/>
<reference evidence="13 14" key="1">
    <citation type="submission" date="2019-03" db="EMBL/GenBank/DDBJ databases">
        <title>Genomic Encyclopedia of Type Strains, Phase IV (KMG-IV): sequencing the most valuable type-strain genomes for metagenomic binning, comparative biology and taxonomic classification.</title>
        <authorList>
            <person name="Goeker M."/>
        </authorList>
    </citation>
    <scope>NUCLEOTIDE SEQUENCE [LARGE SCALE GENOMIC DNA]</scope>
    <source>
        <strain evidence="13 14">DSM 13587</strain>
    </source>
</reference>
<dbReference type="FunFam" id="2.40.30.20:FF:000003">
    <property type="entry name" value="Riboflavin synthase, alpha subunit"/>
    <property type="match status" value="1"/>
</dbReference>
<comment type="catalytic activity">
    <reaction evidence="1">
        <text>2 6,7-dimethyl-8-(1-D-ribityl)lumazine + H(+) = 5-amino-6-(D-ribitylamino)uracil + riboflavin</text>
        <dbReference type="Rhea" id="RHEA:20772"/>
        <dbReference type="ChEBI" id="CHEBI:15378"/>
        <dbReference type="ChEBI" id="CHEBI:15934"/>
        <dbReference type="ChEBI" id="CHEBI:57986"/>
        <dbReference type="ChEBI" id="CHEBI:58201"/>
        <dbReference type="EC" id="2.5.1.9"/>
    </reaction>
</comment>
<dbReference type="NCBIfam" id="NF009566">
    <property type="entry name" value="PRK13020.1"/>
    <property type="match status" value="1"/>
</dbReference>
<dbReference type="FunFam" id="2.40.30.20:FF:000004">
    <property type="entry name" value="Riboflavin synthase, alpha subunit"/>
    <property type="match status" value="1"/>
</dbReference>
<dbReference type="InterPro" id="IPR001783">
    <property type="entry name" value="Lumazine-bd"/>
</dbReference>
<dbReference type="Proteomes" id="UP000295717">
    <property type="component" value="Unassembled WGS sequence"/>
</dbReference>
<feature type="repeat" description="Lumazine-binding" evidence="11">
    <location>
        <begin position="24"/>
        <end position="120"/>
    </location>
</feature>
<dbReference type="GO" id="GO:0009231">
    <property type="term" value="P:riboflavin biosynthetic process"/>
    <property type="evidence" value="ECO:0007669"/>
    <property type="project" value="UniProtKB-KW"/>
</dbReference>
<dbReference type="SUPFAM" id="SSF63380">
    <property type="entry name" value="Riboflavin synthase domain-like"/>
    <property type="match status" value="2"/>
</dbReference>
<dbReference type="CDD" id="cd00402">
    <property type="entry name" value="Riboflavin_synthase_like"/>
    <property type="match status" value="1"/>
</dbReference>
<dbReference type="NCBIfam" id="NF006767">
    <property type="entry name" value="PRK09289.1"/>
    <property type="match status" value="1"/>
</dbReference>
<feature type="domain" description="Lumazine-binding" evidence="12">
    <location>
        <begin position="121"/>
        <end position="217"/>
    </location>
</feature>
<dbReference type="Gene3D" id="2.40.30.20">
    <property type="match status" value="2"/>
</dbReference>
<comment type="subunit">
    <text evidence="4">Homotrimer.</text>
</comment>
<evidence type="ECO:0000256" key="4">
    <source>
        <dbReference type="ARBA" id="ARBA00011233"/>
    </source>
</evidence>
<sequence>MSDVSARIYASGHDLLKVIDELFMFTGIIQSVGQIQRLEPRGGDVRLLIGTGKLPLDGVMPGDSIAVNGVCLTAVELTGQGFAADVSRETLDLTTLGALAPGSRVNLEKALTLATPLGGHLVSGHVDGVGTLLERHEDARSWRLRIQAPDELARYIAHKGSICVDGVSLTVNRVDGAAFELNIVPHTIQETIIGDYRSGARLNLEVDLIARYLERLLLGEQAANPRTPGMTLEFLAEHGFAK</sequence>
<dbReference type="PANTHER" id="PTHR21098:SF12">
    <property type="entry name" value="RIBOFLAVIN SYNTHASE"/>
    <property type="match status" value="1"/>
</dbReference>
<dbReference type="PROSITE" id="PS51177">
    <property type="entry name" value="LUMAZINE_BIND"/>
    <property type="match status" value="2"/>
</dbReference>
<comment type="function">
    <text evidence="2">Catalyzes the dismutation of two molecules of 6,7-dimethyl-8-ribityllumazine, resulting in the formation of riboflavin and 5-amino-6-(D-ribitylamino)uracil.</text>
</comment>
<evidence type="ECO:0000313" key="14">
    <source>
        <dbReference type="Proteomes" id="UP000295717"/>
    </source>
</evidence>
<dbReference type="InterPro" id="IPR026017">
    <property type="entry name" value="Lumazine-bd_dom"/>
</dbReference>
<evidence type="ECO:0000256" key="9">
    <source>
        <dbReference type="ARBA" id="ARBA00022737"/>
    </source>
</evidence>
<dbReference type="AlphaFoldDB" id="A0A4R3N5P1"/>
<protein>
    <recommendedName>
        <fullName evidence="6 10">Riboflavin synthase</fullName>
        <ecNumber evidence="5 10">2.5.1.9</ecNumber>
    </recommendedName>
</protein>
<dbReference type="InterPro" id="IPR023366">
    <property type="entry name" value="ATP_synth_asu-like_sf"/>
</dbReference>
<keyword evidence="9" id="KW-0677">Repeat</keyword>
<evidence type="ECO:0000256" key="8">
    <source>
        <dbReference type="ARBA" id="ARBA00022679"/>
    </source>
</evidence>
<evidence type="ECO:0000256" key="5">
    <source>
        <dbReference type="ARBA" id="ARBA00012827"/>
    </source>
</evidence>
<comment type="pathway">
    <text evidence="3">Cofactor biosynthesis; riboflavin biosynthesis; riboflavin from 2-hydroxy-3-oxobutyl phosphate and 5-amino-6-(D-ribitylamino)uracil: step 2/2.</text>
</comment>
<organism evidence="13 14">
    <name type="scientific">Thiobaca trueperi</name>
    <dbReference type="NCBI Taxonomy" id="127458"/>
    <lineage>
        <taxon>Bacteria</taxon>
        <taxon>Pseudomonadati</taxon>
        <taxon>Pseudomonadota</taxon>
        <taxon>Gammaproteobacteria</taxon>
        <taxon>Chromatiales</taxon>
        <taxon>Chromatiaceae</taxon>
        <taxon>Thiobaca</taxon>
    </lineage>
</organism>
<feature type="repeat" description="Lumazine-binding" evidence="11">
    <location>
        <begin position="121"/>
        <end position="217"/>
    </location>
</feature>
<dbReference type="PANTHER" id="PTHR21098">
    <property type="entry name" value="RIBOFLAVIN SYNTHASE ALPHA CHAIN"/>
    <property type="match status" value="1"/>
</dbReference>
<evidence type="ECO:0000256" key="1">
    <source>
        <dbReference type="ARBA" id="ARBA00000968"/>
    </source>
</evidence>
<gene>
    <name evidence="13" type="ORF">EDC35_101404</name>
</gene>
<keyword evidence="14" id="KW-1185">Reference proteome</keyword>
<dbReference type="InterPro" id="IPR017938">
    <property type="entry name" value="Riboflavin_synthase-like_b-brl"/>
</dbReference>
<dbReference type="GO" id="GO:0004746">
    <property type="term" value="F:riboflavin synthase activity"/>
    <property type="evidence" value="ECO:0007669"/>
    <property type="project" value="UniProtKB-UniRule"/>
</dbReference>
<dbReference type="NCBIfam" id="TIGR00187">
    <property type="entry name" value="ribE"/>
    <property type="match status" value="1"/>
</dbReference>
<evidence type="ECO:0000256" key="2">
    <source>
        <dbReference type="ARBA" id="ARBA00002803"/>
    </source>
</evidence>
<evidence type="ECO:0000256" key="3">
    <source>
        <dbReference type="ARBA" id="ARBA00004887"/>
    </source>
</evidence>
<evidence type="ECO:0000256" key="11">
    <source>
        <dbReference type="PROSITE-ProRule" id="PRU00524"/>
    </source>
</evidence>
<evidence type="ECO:0000259" key="12">
    <source>
        <dbReference type="PROSITE" id="PS51177"/>
    </source>
</evidence>
<evidence type="ECO:0000256" key="7">
    <source>
        <dbReference type="ARBA" id="ARBA00022619"/>
    </source>
</evidence>
<name>A0A4R3N5P1_9GAMM</name>
<keyword evidence="8" id="KW-0808">Transferase</keyword>
<evidence type="ECO:0000256" key="10">
    <source>
        <dbReference type="NCBIfam" id="TIGR00187"/>
    </source>
</evidence>
<dbReference type="PIRSF" id="PIRSF000498">
    <property type="entry name" value="Riboflavin_syn_A"/>
    <property type="match status" value="1"/>
</dbReference>
<proteinExistence type="predicted"/>
<evidence type="ECO:0000313" key="13">
    <source>
        <dbReference type="EMBL" id="TCT24084.1"/>
    </source>
</evidence>
<accession>A0A4R3N5P1</accession>